<feature type="region of interest" description="Disordered" evidence="1">
    <location>
        <begin position="1"/>
        <end position="44"/>
    </location>
</feature>
<gene>
    <name evidence="2" type="ORF">RCO7_10977</name>
</gene>
<evidence type="ECO:0000313" key="2">
    <source>
        <dbReference type="EMBL" id="CZT12055.1"/>
    </source>
</evidence>
<reference evidence="3" key="1">
    <citation type="submission" date="2016-03" db="EMBL/GenBank/DDBJ databases">
        <authorList>
            <person name="Ploux O."/>
        </authorList>
    </citation>
    <scope>NUCLEOTIDE SEQUENCE [LARGE SCALE GENOMIC DNA]</scope>
    <source>
        <strain evidence="3">UK7</strain>
    </source>
</reference>
<proteinExistence type="predicted"/>
<evidence type="ECO:0000313" key="3">
    <source>
        <dbReference type="Proteomes" id="UP000178129"/>
    </source>
</evidence>
<sequence>MSKYVRQEKSQRKHPVASSASSLIKAPAVPAAPKQRPGFKGPGFLKKTVKQARQPQQSKASRVDPAYQEQLIPNADQQLLLNILRTTFPVCLEYETLKPILQGIRVALSKGNSENAFSRLDWMQAYAVRWSSTRALCCATILLSIADELGEETHIHDFLNGTCADDSLWRIVCFGGGPTEVLAFAAALRHNQPLGNEQLPDKMPLATEDPSVASVSPSRTVNLYLVDKADWAPVVSNLELGLVTPPVLSKYASQSAHNNNLPFLHSSTLRAAFIRKDILTASQEELISIIGPAPSLITFFFTLHNLYNTSSARAAALILKTTLLAPKDSLLLIVDLAEPASETAVGTDGAGVEKGRFRMGTWLDMVLSGQLGPEDVAQKSPWKELIKDEYRVFKLAEGLKFPVSLDHVTFQVYLFKKG</sequence>
<dbReference type="InParanoid" id="A0A1E1LNK9"/>
<dbReference type="AlphaFoldDB" id="A0A1E1LNK9"/>
<feature type="compositionally biased region" description="Basic and acidic residues" evidence="1">
    <location>
        <begin position="1"/>
        <end position="10"/>
    </location>
</feature>
<evidence type="ECO:0000256" key="1">
    <source>
        <dbReference type="SAM" id="MobiDB-lite"/>
    </source>
</evidence>
<dbReference type="STRING" id="914237.A0A1E1LNK9"/>
<organism evidence="2 3">
    <name type="scientific">Rhynchosporium graminicola</name>
    <dbReference type="NCBI Taxonomy" id="2792576"/>
    <lineage>
        <taxon>Eukaryota</taxon>
        <taxon>Fungi</taxon>
        <taxon>Dikarya</taxon>
        <taxon>Ascomycota</taxon>
        <taxon>Pezizomycotina</taxon>
        <taxon>Leotiomycetes</taxon>
        <taxon>Helotiales</taxon>
        <taxon>Ploettnerulaceae</taxon>
        <taxon>Rhynchosporium</taxon>
    </lineage>
</organism>
<dbReference type="Pfam" id="PF11312">
    <property type="entry name" value="Methyltransf_34"/>
    <property type="match status" value="1"/>
</dbReference>
<evidence type="ECO:0008006" key="4">
    <source>
        <dbReference type="Google" id="ProtNLM"/>
    </source>
</evidence>
<comment type="caution">
    <text evidence="2">The sequence shown here is derived from an EMBL/GenBank/DDBJ whole genome shotgun (WGS) entry which is preliminary data.</text>
</comment>
<dbReference type="FunCoup" id="A0A1E1LNK9">
    <property type="interactions" value="32"/>
</dbReference>
<keyword evidence="3" id="KW-1185">Reference proteome</keyword>
<dbReference type="Proteomes" id="UP000178129">
    <property type="component" value="Unassembled WGS sequence"/>
</dbReference>
<dbReference type="EMBL" id="FJUW01000067">
    <property type="protein sequence ID" value="CZT12055.1"/>
    <property type="molecule type" value="Genomic_DNA"/>
</dbReference>
<protein>
    <recommendedName>
        <fullName evidence="4">25S rRNA (Uridine(2843)-N(3))-methyltransferase</fullName>
    </recommendedName>
</protein>
<dbReference type="InterPro" id="IPR021463">
    <property type="entry name" value="Methyltransf_34"/>
</dbReference>
<accession>A0A1E1LNK9</accession>
<name>A0A1E1LNK9_9HELO</name>